<dbReference type="Pfam" id="PF00535">
    <property type="entry name" value="Glycos_transf_2"/>
    <property type="match status" value="1"/>
</dbReference>
<accession>A0A9D2J6N2</accession>
<sequence>MKVSVAMAYYNGGEYIQEQLTSILEQLGSGDEVIVSVDAASDGSGELLERWAQDDSRIHLLAGPAQGVVKNFENAIAHCDGDIIFLSDQDDIWKEGKVEKVIKAFRRSGADAILHNAEIVDEKGRMTDQKTMFEMRGSRSGILKNLVKNSYVGCCLAFRKELIPVLLPIPEKMYMHDYWIGTAAELCGGVGLLREPLIGYRRHGGNVTELRHGSLLFMIKKRMNILWCLLLLKKRVKKYFEPQNSETDS</sequence>
<feature type="domain" description="Glycosyltransferase 2-like" evidence="1">
    <location>
        <begin position="4"/>
        <end position="163"/>
    </location>
</feature>
<dbReference type="InterPro" id="IPR001173">
    <property type="entry name" value="Glyco_trans_2-like"/>
</dbReference>
<dbReference type="Gene3D" id="3.90.550.10">
    <property type="entry name" value="Spore Coat Polysaccharide Biosynthesis Protein SpsA, Chain A"/>
    <property type="match status" value="1"/>
</dbReference>
<dbReference type="CDD" id="cd04196">
    <property type="entry name" value="GT_2_like_d"/>
    <property type="match status" value="1"/>
</dbReference>
<evidence type="ECO:0000259" key="1">
    <source>
        <dbReference type="Pfam" id="PF00535"/>
    </source>
</evidence>
<dbReference type="InterPro" id="IPR029044">
    <property type="entry name" value="Nucleotide-diphossugar_trans"/>
</dbReference>
<name>A0A9D2J6N2_9FIRM</name>
<organism evidence="2 3">
    <name type="scientific">Candidatus Anaerobutyricum stercoris</name>
    <dbReference type="NCBI Taxonomy" id="2838457"/>
    <lineage>
        <taxon>Bacteria</taxon>
        <taxon>Bacillati</taxon>
        <taxon>Bacillota</taxon>
        <taxon>Clostridia</taxon>
        <taxon>Lachnospirales</taxon>
        <taxon>Lachnospiraceae</taxon>
        <taxon>Anaerobutyricum</taxon>
    </lineage>
</organism>
<evidence type="ECO:0000313" key="2">
    <source>
        <dbReference type="EMBL" id="HIZ39020.1"/>
    </source>
</evidence>
<dbReference type="GO" id="GO:0016758">
    <property type="term" value="F:hexosyltransferase activity"/>
    <property type="evidence" value="ECO:0007669"/>
    <property type="project" value="UniProtKB-ARBA"/>
</dbReference>
<evidence type="ECO:0000313" key="3">
    <source>
        <dbReference type="Proteomes" id="UP000824049"/>
    </source>
</evidence>
<dbReference type="AlphaFoldDB" id="A0A9D2J6N2"/>
<dbReference type="EMBL" id="DXBR01000040">
    <property type="protein sequence ID" value="HIZ39020.1"/>
    <property type="molecule type" value="Genomic_DNA"/>
</dbReference>
<comment type="caution">
    <text evidence="2">The sequence shown here is derived from an EMBL/GenBank/DDBJ whole genome shotgun (WGS) entry which is preliminary data.</text>
</comment>
<protein>
    <submittedName>
        <fullName evidence="2">Glycosyltransferase family 2 protein</fullName>
    </submittedName>
</protein>
<gene>
    <name evidence="2" type="ORF">H9968_03710</name>
</gene>
<dbReference type="SUPFAM" id="SSF53448">
    <property type="entry name" value="Nucleotide-diphospho-sugar transferases"/>
    <property type="match status" value="1"/>
</dbReference>
<dbReference type="PANTHER" id="PTHR22916:SF3">
    <property type="entry name" value="UDP-GLCNAC:BETAGAL BETA-1,3-N-ACETYLGLUCOSAMINYLTRANSFERASE-LIKE PROTEIN 1"/>
    <property type="match status" value="1"/>
</dbReference>
<dbReference type="Proteomes" id="UP000824049">
    <property type="component" value="Unassembled WGS sequence"/>
</dbReference>
<reference evidence="2" key="2">
    <citation type="submission" date="2021-04" db="EMBL/GenBank/DDBJ databases">
        <authorList>
            <person name="Gilroy R."/>
        </authorList>
    </citation>
    <scope>NUCLEOTIDE SEQUENCE</scope>
    <source>
        <strain evidence="2">CHK179-28034</strain>
    </source>
</reference>
<proteinExistence type="predicted"/>
<dbReference type="PANTHER" id="PTHR22916">
    <property type="entry name" value="GLYCOSYLTRANSFERASE"/>
    <property type="match status" value="1"/>
</dbReference>
<reference evidence="2" key="1">
    <citation type="journal article" date="2021" name="PeerJ">
        <title>Extensive microbial diversity within the chicken gut microbiome revealed by metagenomics and culture.</title>
        <authorList>
            <person name="Gilroy R."/>
            <person name="Ravi A."/>
            <person name="Getino M."/>
            <person name="Pursley I."/>
            <person name="Horton D.L."/>
            <person name="Alikhan N.F."/>
            <person name="Baker D."/>
            <person name="Gharbi K."/>
            <person name="Hall N."/>
            <person name="Watson M."/>
            <person name="Adriaenssens E.M."/>
            <person name="Foster-Nyarko E."/>
            <person name="Jarju S."/>
            <person name="Secka A."/>
            <person name="Antonio M."/>
            <person name="Oren A."/>
            <person name="Chaudhuri R.R."/>
            <person name="La Ragione R."/>
            <person name="Hildebrand F."/>
            <person name="Pallen M.J."/>
        </authorList>
    </citation>
    <scope>NUCLEOTIDE SEQUENCE</scope>
    <source>
        <strain evidence="2">CHK179-28034</strain>
    </source>
</reference>